<protein>
    <submittedName>
        <fullName evidence="1">Uncharacterized protein</fullName>
    </submittedName>
</protein>
<accession>A0A0F4QHF5</accession>
<comment type="caution">
    <text evidence="1">The sequence shown here is derived from an EMBL/GenBank/DDBJ whole genome shotgun (WGS) entry which is preliminary data.</text>
</comment>
<gene>
    <name evidence="1" type="ORF">TW77_16800</name>
</gene>
<name>A0A0F4QHF5_9GAMM</name>
<organism evidence="1 2">
    <name type="scientific">Pseudoalteromonas rubra</name>
    <dbReference type="NCBI Taxonomy" id="43658"/>
    <lineage>
        <taxon>Bacteria</taxon>
        <taxon>Pseudomonadati</taxon>
        <taxon>Pseudomonadota</taxon>
        <taxon>Gammaproteobacteria</taxon>
        <taxon>Alteromonadales</taxon>
        <taxon>Pseudoalteromonadaceae</taxon>
        <taxon>Pseudoalteromonas</taxon>
    </lineage>
</organism>
<dbReference type="PATRIC" id="fig|43658.5.peg.3552"/>
<evidence type="ECO:0000313" key="1">
    <source>
        <dbReference type="EMBL" id="KJZ07138.1"/>
    </source>
</evidence>
<dbReference type="Proteomes" id="UP000033452">
    <property type="component" value="Unassembled WGS sequence"/>
</dbReference>
<sequence length="60" mass="7099">MRGPPKPIITMEMVKFEYFNLSTSLLQKYENLTKMLFLCKVTQLLNFFNTLNQLAVQVRL</sequence>
<dbReference type="AlphaFoldDB" id="A0A0F4QHF5"/>
<dbReference type="EMBL" id="JXYA01000041">
    <property type="protein sequence ID" value="KJZ07138.1"/>
    <property type="molecule type" value="Genomic_DNA"/>
</dbReference>
<reference evidence="1 2" key="1">
    <citation type="journal article" date="2015" name="BMC Genomics">
        <title>Genome mining reveals unlocked bioactive potential of marine Gram-negative bacteria.</title>
        <authorList>
            <person name="Machado H."/>
            <person name="Sonnenschein E.C."/>
            <person name="Melchiorsen J."/>
            <person name="Gram L."/>
        </authorList>
    </citation>
    <scope>NUCLEOTIDE SEQUENCE [LARGE SCALE GENOMIC DNA]</scope>
    <source>
        <strain evidence="1 2">S2471</strain>
    </source>
</reference>
<proteinExistence type="predicted"/>
<evidence type="ECO:0000313" key="2">
    <source>
        <dbReference type="Proteomes" id="UP000033452"/>
    </source>
</evidence>
<keyword evidence="2" id="KW-1185">Reference proteome</keyword>